<dbReference type="Proteomes" id="UP000240608">
    <property type="component" value="Unassembled WGS sequence"/>
</dbReference>
<dbReference type="PANTHER" id="PTHR45790:SF3">
    <property type="entry name" value="S-ADENOSYL-L-METHIONINE-DEPENDENT UROPORPHYRINOGEN III METHYLTRANSFERASE, CHLOROPLASTIC"/>
    <property type="match status" value="1"/>
</dbReference>
<name>A0A2T4DUR1_9BACT</name>
<comment type="pathway">
    <text evidence="7">Porphyrin-containing compound metabolism; siroheme biosynthesis; precorrin-2 from uroporphyrinogen III: step 1/1.</text>
</comment>
<keyword evidence="5" id="KW-0949">S-adenosyl-L-methionine</keyword>
<keyword evidence="3 9" id="KW-0489">Methyltransferase</keyword>
<protein>
    <recommendedName>
        <fullName evidence="2">uroporphyrinogen-III C-methyltransferase</fullName>
        <ecNumber evidence="2">2.1.1.107</ecNumber>
    </recommendedName>
</protein>
<comment type="caution">
    <text evidence="9">The sequence shown here is derived from an EMBL/GenBank/DDBJ whole genome shotgun (WGS) entry which is preliminary data.</text>
</comment>
<evidence type="ECO:0000313" key="9">
    <source>
        <dbReference type="EMBL" id="PTB97540.1"/>
    </source>
</evidence>
<dbReference type="AlphaFoldDB" id="A0A2T4DUR1"/>
<dbReference type="Gene3D" id="3.30.950.10">
    <property type="entry name" value="Methyltransferase, Cobalt-precorrin-4 Transmethylase, Domain 2"/>
    <property type="match status" value="1"/>
</dbReference>
<dbReference type="InterPro" id="IPR006366">
    <property type="entry name" value="CobA/CysG_C"/>
</dbReference>
<proteinExistence type="inferred from homology"/>
<dbReference type="NCBIfam" id="NF004790">
    <property type="entry name" value="PRK06136.1"/>
    <property type="match status" value="1"/>
</dbReference>
<dbReference type="InterPro" id="IPR014776">
    <property type="entry name" value="4pyrrole_Mease_sub2"/>
</dbReference>
<dbReference type="GO" id="GO:0004851">
    <property type="term" value="F:uroporphyrin-III C-methyltransferase activity"/>
    <property type="evidence" value="ECO:0007669"/>
    <property type="project" value="UniProtKB-EC"/>
</dbReference>
<dbReference type="SUPFAM" id="SSF53790">
    <property type="entry name" value="Tetrapyrrole methylase"/>
    <property type="match status" value="1"/>
</dbReference>
<dbReference type="InterPro" id="IPR000878">
    <property type="entry name" value="4pyrrol_Mease"/>
</dbReference>
<accession>A0A2T4DUR1</accession>
<dbReference type="CDD" id="cd11642">
    <property type="entry name" value="SUMT"/>
    <property type="match status" value="1"/>
</dbReference>
<feature type="domain" description="Tetrapyrrole methylase" evidence="8">
    <location>
        <begin position="4"/>
        <end position="210"/>
    </location>
</feature>
<dbReference type="Pfam" id="PF00590">
    <property type="entry name" value="TP_methylase"/>
    <property type="match status" value="1"/>
</dbReference>
<dbReference type="GO" id="GO:0032259">
    <property type="term" value="P:methylation"/>
    <property type="evidence" value="ECO:0007669"/>
    <property type="project" value="UniProtKB-KW"/>
</dbReference>
<evidence type="ECO:0000256" key="6">
    <source>
        <dbReference type="ARBA" id="ARBA00023244"/>
    </source>
</evidence>
<evidence type="ECO:0000256" key="1">
    <source>
        <dbReference type="ARBA" id="ARBA00005879"/>
    </source>
</evidence>
<gene>
    <name evidence="9" type="primary">cobA</name>
    <name evidence="9" type="ORF">C9994_02320</name>
</gene>
<dbReference type="InterPro" id="IPR035996">
    <property type="entry name" value="4pyrrol_Methylase_sf"/>
</dbReference>
<dbReference type="NCBIfam" id="TIGR01469">
    <property type="entry name" value="cobA_cysG_Cterm"/>
    <property type="match status" value="1"/>
</dbReference>
<evidence type="ECO:0000256" key="7">
    <source>
        <dbReference type="ARBA" id="ARBA00025705"/>
    </source>
</evidence>
<keyword evidence="6" id="KW-0627">Porphyrin biosynthesis</keyword>
<dbReference type="EC" id="2.1.1.107" evidence="2"/>
<reference evidence="9 10" key="1">
    <citation type="submission" date="2018-03" db="EMBL/GenBank/DDBJ databases">
        <title>Cross-interface Injection: A General Nanoliter Liquid Handling Method Applied to Single Cells Genome Amplification Automated Nanoliter Liquid Handling Applied to Single Cell Multiple Displacement Amplification.</title>
        <authorList>
            <person name="Yun J."/>
            <person name="Xu P."/>
            <person name="Xu J."/>
            <person name="Dai X."/>
            <person name="Wang Y."/>
            <person name="Zheng X."/>
            <person name="Cao C."/>
            <person name="Yi Q."/>
            <person name="Zhu Y."/>
            <person name="Wang L."/>
            <person name="Dong Z."/>
            <person name="Huang Y."/>
            <person name="Huang L."/>
            <person name="Du W."/>
        </authorList>
    </citation>
    <scope>NUCLEOTIDE SEQUENCE [LARGE SCALE GENOMIC DNA]</scope>
    <source>
        <strain evidence="9 10">Z-D1-2</strain>
    </source>
</reference>
<dbReference type="Gene3D" id="3.40.1010.10">
    <property type="entry name" value="Cobalt-precorrin-4 Transmethylase, Domain 1"/>
    <property type="match status" value="1"/>
</dbReference>
<dbReference type="FunFam" id="3.40.1010.10:FF:000001">
    <property type="entry name" value="Siroheme synthase"/>
    <property type="match status" value="1"/>
</dbReference>
<dbReference type="InterPro" id="IPR014777">
    <property type="entry name" value="4pyrrole_Mease_sub1"/>
</dbReference>
<organism evidence="9 10">
    <name type="scientific">Marivirga lumbricoides</name>
    <dbReference type="NCBI Taxonomy" id="1046115"/>
    <lineage>
        <taxon>Bacteria</taxon>
        <taxon>Pseudomonadati</taxon>
        <taxon>Bacteroidota</taxon>
        <taxon>Cytophagia</taxon>
        <taxon>Cytophagales</taxon>
        <taxon>Marivirgaceae</taxon>
        <taxon>Marivirga</taxon>
    </lineage>
</organism>
<evidence type="ECO:0000256" key="3">
    <source>
        <dbReference type="ARBA" id="ARBA00022603"/>
    </source>
</evidence>
<comment type="similarity">
    <text evidence="1">Belongs to the precorrin methyltransferase family.</text>
</comment>
<evidence type="ECO:0000256" key="4">
    <source>
        <dbReference type="ARBA" id="ARBA00022679"/>
    </source>
</evidence>
<sequence length="252" mass="26991">MEKKLSLVGAGPGDPDLISVKGIKTLAQADVVLYDALVHPDLLDYAPSGALKIHVGKRAGKHSYKQEEINALIIQYAFSHGHVVRLKGGDPFIFARGKEEIDHAESFGIPSQVVPGISSINLAGLYGLPLTTRGINESFWVVTATTKSGELSGDVELVAQSTSTAVFLMGLRKAGAISRAYEQQGKDWLPAAIVSNGSLENAQIYRTTVGLLEETIRENTVASPGIILVGESIGEENYLATIKNIPHYVKQV</sequence>
<dbReference type="EMBL" id="PYVU01000011">
    <property type="protein sequence ID" value="PTB97540.1"/>
    <property type="molecule type" value="Genomic_DNA"/>
</dbReference>
<evidence type="ECO:0000259" key="8">
    <source>
        <dbReference type="Pfam" id="PF00590"/>
    </source>
</evidence>
<evidence type="ECO:0000313" key="10">
    <source>
        <dbReference type="Proteomes" id="UP000240608"/>
    </source>
</evidence>
<dbReference type="InterPro" id="IPR050161">
    <property type="entry name" value="Siro_Cobalamin_biosynth"/>
</dbReference>
<evidence type="ECO:0000256" key="2">
    <source>
        <dbReference type="ARBA" id="ARBA00012162"/>
    </source>
</evidence>
<evidence type="ECO:0000256" key="5">
    <source>
        <dbReference type="ARBA" id="ARBA00022691"/>
    </source>
</evidence>
<keyword evidence="4 9" id="KW-0808">Transferase</keyword>
<dbReference type="GO" id="GO:0019354">
    <property type="term" value="P:siroheme biosynthetic process"/>
    <property type="evidence" value="ECO:0007669"/>
    <property type="project" value="InterPro"/>
</dbReference>
<dbReference type="PANTHER" id="PTHR45790">
    <property type="entry name" value="SIROHEME SYNTHASE-RELATED"/>
    <property type="match status" value="1"/>
</dbReference>